<proteinExistence type="predicted"/>
<protein>
    <submittedName>
        <fullName evidence="1">Uncharacterized protein</fullName>
    </submittedName>
</protein>
<sequence>MTEFQRIKGMPVEELAEFLYGVSEGDAKFVSCDDDCDSCSGAEEICVPRIIEFLKSEA</sequence>
<organism evidence="1">
    <name type="scientific">virus sp. ctQmo6</name>
    <dbReference type="NCBI Taxonomy" id="2827990"/>
    <lineage>
        <taxon>Viruses</taxon>
    </lineage>
</organism>
<reference evidence="1" key="1">
    <citation type="journal article" date="2021" name="Proc. Natl. Acad. Sci. U.S.A.">
        <title>A Catalog of Tens of Thousands of Viruses from Human Metagenomes Reveals Hidden Associations with Chronic Diseases.</title>
        <authorList>
            <person name="Tisza M.J."/>
            <person name="Buck C.B."/>
        </authorList>
    </citation>
    <scope>NUCLEOTIDE SEQUENCE</scope>
    <source>
        <strain evidence="1">CtQmo6</strain>
    </source>
</reference>
<accession>A0A8S5RG54</accession>
<name>A0A8S5RG54_9VIRU</name>
<dbReference type="EMBL" id="BK059102">
    <property type="protein sequence ID" value="DAE30139.1"/>
    <property type="molecule type" value="Genomic_DNA"/>
</dbReference>
<evidence type="ECO:0000313" key="1">
    <source>
        <dbReference type="EMBL" id="DAE30139.1"/>
    </source>
</evidence>